<dbReference type="Gene3D" id="2.40.128.260">
    <property type="entry name" value="Type IV secretion system, VirB10/TraB/TrbI"/>
    <property type="match status" value="1"/>
</dbReference>
<proteinExistence type="predicted"/>
<dbReference type="AlphaFoldDB" id="A0A9D1SRY2"/>
<gene>
    <name evidence="2" type="ORF">IAD26_08680</name>
</gene>
<name>A0A9D1SRY2_9CLOT</name>
<sequence length="238" mass="24541">MMNVKTKKMVSSLLLASLLTIGAGFAQTDNTAANAQYTQQFQPLQGKVIYVPSGTTFPATATMELSSESLNLGQSVCIALSKNFYYNNTLVAPIGSSVNGTVIQVKKAGRAGINGQLMVKFTNIVTPYGQMIPISGKIQTDDGTGLIKGGTKMDSATDYAKDIAVGTAAGAVAGVIFGPLSGGKVGKGAAYGTAVGATAGLAKSLWDRGTPAVVPAGTEVNIVIDQQITFTPQQSYQY</sequence>
<keyword evidence="1" id="KW-0732">Signal</keyword>
<evidence type="ECO:0000313" key="3">
    <source>
        <dbReference type="Proteomes" id="UP000886748"/>
    </source>
</evidence>
<feature type="signal peptide" evidence="1">
    <location>
        <begin position="1"/>
        <end position="26"/>
    </location>
</feature>
<evidence type="ECO:0000313" key="2">
    <source>
        <dbReference type="EMBL" id="HIU93190.1"/>
    </source>
</evidence>
<evidence type="ECO:0000256" key="1">
    <source>
        <dbReference type="SAM" id="SignalP"/>
    </source>
</evidence>
<feature type="chain" id="PRO_5039600569" evidence="1">
    <location>
        <begin position="27"/>
        <end position="238"/>
    </location>
</feature>
<accession>A0A9D1SRY2</accession>
<dbReference type="EMBL" id="DVOD01000061">
    <property type="protein sequence ID" value="HIU93190.1"/>
    <property type="molecule type" value="Genomic_DNA"/>
</dbReference>
<protein>
    <submittedName>
        <fullName evidence="2">Uncharacterized protein</fullName>
    </submittedName>
</protein>
<comment type="caution">
    <text evidence="2">The sequence shown here is derived from an EMBL/GenBank/DDBJ whole genome shotgun (WGS) entry which is preliminary data.</text>
</comment>
<dbReference type="Proteomes" id="UP000886748">
    <property type="component" value="Unassembled WGS sequence"/>
</dbReference>
<reference evidence="2" key="2">
    <citation type="journal article" date="2021" name="PeerJ">
        <title>Extensive microbial diversity within the chicken gut microbiome revealed by metagenomics and culture.</title>
        <authorList>
            <person name="Gilroy R."/>
            <person name="Ravi A."/>
            <person name="Getino M."/>
            <person name="Pursley I."/>
            <person name="Horton D.L."/>
            <person name="Alikhan N.F."/>
            <person name="Baker D."/>
            <person name="Gharbi K."/>
            <person name="Hall N."/>
            <person name="Watson M."/>
            <person name="Adriaenssens E.M."/>
            <person name="Foster-Nyarko E."/>
            <person name="Jarju S."/>
            <person name="Secka A."/>
            <person name="Antonio M."/>
            <person name="Oren A."/>
            <person name="Chaudhuri R.R."/>
            <person name="La Ragione R."/>
            <person name="Hildebrand F."/>
            <person name="Pallen M.J."/>
        </authorList>
    </citation>
    <scope>NUCLEOTIDE SEQUENCE</scope>
    <source>
        <strain evidence="2">CHK154-7741</strain>
    </source>
</reference>
<reference evidence="2" key="1">
    <citation type="submission" date="2020-10" db="EMBL/GenBank/DDBJ databases">
        <authorList>
            <person name="Gilroy R."/>
        </authorList>
    </citation>
    <scope>NUCLEOTIDE SEQUENCE</scope>
    <source>
        <strain evidence="2">CHK154-7741</strain>
    </source>
</reference>
<organism evidence="2 3">
    <name type="scientific">Candidatus Limenecus avicola</name>
    <dbReference type="NCBI Taxonomy" id="2840847"/>
    <lineage>
        <taxon>Bacteria</taxon>
        <taxon>Bacillati</taxon>
        <taxon>Bacillota</taxon>
        <taxon>Clostridia</taxon>
        <taxon>Eubacteriales</taxon>
        <taxon>Clostridiaceae</taxon>
        <taxon>Clostridiaceae incertae sedis</taxon>
        <taxon>Candidatus Limenecus</taxon>
    </lineage>
</organism>
<dbReference type="InterPro" id="IPR042217">
    <property type="entry name" value="T4SS_VirB10/TrbI"/>
</dbReference>